<feature type="domain" description="PDZ" evidence="7">
    <location>
        <begin position="1853"/>
        <end position="1931"/>
    </location>
</feature>
<dbReference type="Pfam" id="PF00550">
    <property type="entry name" value="PP-binding"/>
    <property type="match status" value="5"/>
</dbReference>
<dbReference type="PROSITE" id="PS00606">
    <property type="entry name" value="KS3_1"/>
    <property type="match status" value="1"/>
</dbReference>
<dbReference type="KEGG" id="gbm:Gbem_2105"/>
<dbReference type="InterPro" id="IPR016035">
    <property type="entry name" value="Acyl_Trfase/lysoPLipase"/>
</dbReference>
<evidence type="ECO:0000259" key="7">
    <source>
        <dbReference type="PROSITE" id="PS50106"/>
    </source>
</evidence>
<dbReference type="InterPro" id="IPR014043">
    <property type="entry name" value="Acyl_transferase_dom"/>
</dbReference>
<dbReference type="Proteomes" id="UP000008825">
    <property type="component" value="Chromosome"/>
</dbReference>
<reference evidence="10 11" key="1">
    <citation type="submission" date="2008-07" db="EMBL/GenBank/DDBJ databases">
        <title>Complete sequence of Geobacter bemidjiensis BEM.</title>
        <authorList>
            <consortium name="US DOE Joint Genome Institute"/>
            <person name="Lucas S."/>
            <person name="Copeland A."/>
            <person name="Lapidus A."/>
            <person name="Glavina del Rio T."/>
            <person name="Dalin E."/>
            <person name="Tice H."/>
            <person name="Bruce D."/>
            <person name="Goodwin L."/>
            <person name="Pitluck S."/>
            <person name="Kiss H."/>
            <person name="Brettin T."/>
            <person name="Detter J.C."/>
            <person name="Han C."/>
            <person name="Kuske C.R."/>
            <person name="Schmutz J."/>
            <person name="Larimer F."/>
            <person name="Land M."/>
            <person name="Hauser L."/>
            <person name="Kyrpides N."/>
            <person name="Lykidis A."/>
            <person name="Lovley D."/>
            <person name="Richardson P."/>
        </authorList>
    </citation>
    <scope>NUCLEOTIDE SEQUENCE [LARGE SCALE GENOMIC DNA]</scope>
    <source>
        <strain evidence="11">ATCC BAA-1014 / DSM 16622 / JCM 12645 / Bem</strain>
    </source>
</reference>
<dbReference type="Gene3D" id="1.10.1200.10">
    <property type="entry name" value="ACP-like"/>
    <property type="match status" value="5"/>
</dbReference>
<dbReference type="InterPro" id="IPR032821">
    <property type="entry name" value="PKS_assoc"/>
</dbReference>
<dbReference type="InterPro" id="IPR001227">
    <property type="entry name" value="Ac_transferase_dom_sf"/>
</dbReference>
<feature type="domain" description="Carrier" evidence="6">
    <location>
        <begin position="1442"/>
        <end position="1522"/>
    </location>
</feature>
<dbReference type="SUPFAM" id="SSF47336">
    <property type="entry name" value="ACP-like"/>
    <property type="match status" value="5"/>
</dbReference>
<reference evidence="10 11" key="2">
    <citation type="journal article" date="2010" name="BMC Genomics">
        <title>The genome of Geobacter bemidjiensis, exemplar for the subsurface clade of Geobacter species that predominate in Fe(III)-reducing subsurface environments.</title>
        <authorList>
            <person name="Aklujkar M."/>
            <person name="Young N.D."/>
            <person name="Holmes D."/>
            <person name="Chavan M."/>
            <person name="Risso C."/>
            <person name="Kiss H.E."/>
            <person name="Han C.S."/>
            <person name="Land M.L."/>
            <person name="Lovley D.R."/>
        </authorList>
    </citation>
    <scope>NUCLEOTIDE SEQUENCE [LARGE SCALE GENOMIC DNA]</scope>
    <source>
        <strain evidence="11">ATCC BAA-1014 / DSM 16622 / JCM 12645 / Bem</strain>
    </source>
</reference>
<dbReference type="PROSITE" id="PS51257">
    <property type="entry name" value="PROKAR_LIPOPROTEIN"/>
    <property type="match status" value="1"/>
</dbReference>
<dbReference type="Pfam" id="PF00109">
    <property type="entry name" value="ketoacyl-synt"/>
    <property type="match status" value="1"/>
</dbReference>
<dbReference type="Gene3D" id="3.40.366.10">
    <property type="entry name" value="Malonyl-Coenzyme A Acyl Carrier Protein, domain 2"/>
    <property type="match status" value="1"/>
</dbReference>
<dbReference type="InterPro" id="IPR016036">
    <property type="entry name" value="Malonyl_transacylase_ACP-bd"/>
</dbReference>
<dbReference type="CDD" id="cd00833">
    <property type="entry name" value="PKS"/>
    <property type="match status" value="1"/>
</dbReference>
<evidence type="ECO:0000256" key="1">
    <source>
        <dbReference type="ARBA" id="ARBA00022450"/>
    </source>
</evidence>
<dbReference type="InterPro" id="IPR009081">
    <property type="entry name" value="PP-bd_ACP"/>
</dbReference>
<evidence type="ECO:0000259" key="8">
    <source>
        <dbReference type="PROSITE" id="PS52004"/>
    </source>
</evidence>
<proteinExistence type="predicted"/>
<dbReference type="InterPro" id="IPR014030">
    <property type="entry name" value="Ketoacyl_synth_N"/>
</dbReference>
<evidence type="ECO:0000259" key="9">
    <source>
        <dbReference type="PROSITE" id="PS52019"/>
    </source>
</evidence>
<keyword evidence="2" id="KW-0597">Phosphoprotein</keyword>
<name>B5ECT3_CITBB</name>
<feature type="domain" description="Ketosynthase family 3 (KS3)" evidence="8">
    <location>
        <begin position="14"/>
        <end position="468"/>
    </location>
</feature>
<dbReference type="Pfam" id="PF02801">
    <property type="entry name" value="Ketoacyl-synt_C"/>
    <property type="match status" value="1"/>
</dbReference>
<dbReference type="SUPFAM" id="SSF55048">
    <property type="entry name" value="Probable ACP-binding domain of malonyl-CoA ACP transacylase"/>
    <property type="match status" value="1"/>
</dbReference>
<dbReference type="InterPro" id="IPR042104">
    <property type="entry name" value="PKS_dehydratase_sf"/>
</dbReference>
<keyword evidence="3" id="KW-0808">Transferase</keyword>
<evidence type="ECO:0000256" key="4">
    <source>
        <dbReference type="PROSITE-ProRule" id="PRU01363"/>
    </source>
</evidence>
<feature type="compositionally biased region" description="Low complexity" evidence="5">
    <location>
        <begin position="1540"/>
        <end position="1549"/>
    </location>
</feature>
<dbReference type="eggNOG" id="COG1028">
    <property type="taxonomic scope" value="Bacteria"/>
</dbReference>
<dbReference type="SMART" id="SM00827">
    <property type="entry name" value="PKS_AT"/>
    <property type="match status" value="1"/>
</dbReference>
<dbReference type="eggNOG" id="COG3321">
    <property type="taxonomic scope" value="Bacteria"/>
</dbReference>
<dbReference type="PANTHER" id="PTHR43074">
    <property type="entry name" value="OMEGA-3 POLYUNSATURATED FATTY ACID SYNTHASE PFAB-RELATED"/>
    <property type="match status" value="1"/>
</dbReference>
<dbReference type="RefSeq" id="WP_012530538.1">
    <property type="nucleotide sequence ID" value="NC_011146.1"/>
</dbReference>
<dbReference type="PROSITE" id="PS50106">
    <property type="entry name" value="PDZ"/>
    <property type="match status" value="1"/>
</dbReference>
<dbReference type="GO" id="GO:0006633">
    <property type="term" value="P:fatty acid biosynthetic process"/>
    <property type="evidence" value="ECO:0007669"/>
    <property type="project" value="InterPro"/>
</dbReference>
<feature type="domain" description="PKS/mFAS DH" evidence="9">
    <location>
        <begin position="2167"/>
        <end position="2461"/>
    </location>
</feature>
<dbReference type="CDD" id="cd08953">
    <property type="entry name" value="KR_2_SDR_x"/>
    <property type="match status" value="1"/>
</dbReference>
<protein>
    <submittedName>
        <fullName evidence="10">Polyketide synthase</fullName>
    </submittedName>
</protein>
<dbReference type="PROSITE" id="PS50075">
    <property type="entry name" value="CARRIER"/>
    <property type="match status" value="5"/>
</dbReference>
<gene>
    <name evidence="10" type="ordered locus">Gbem_2105</name>
</gene>
<dbReference type="InterPro" id="IPR016039">
    <property type="entry name" value="Thiolase-like"/>
</dbReference>
<feature type="domain" description="Carrier" evidence="6">
    <location>
        <begin position="1122"/>
        <end position="1202"/>
    </location>
</feature>
<dbReference type="InterPro" id="IPR036291">
    <property type="entry name" value="NAD(P)-bd_dom_sf"/>
</dbReference>
<accession>B5ECT3</accession>
<evidence type="ECO:0000256" key="3">
    <source>
        <dbReference type="ARBA" id="ARBA00022679"/>
    </source>
</evidence>
<dbReference type="Gene3D" id="3.40.50.720">
    <property type="entry name" value="NAD(P)-binding Rossmann-like Domain"/>
    <property type="match status" value="1"/>
</dbReference>
<dbReference type="SMART" id="SM00822">
    <property type="entry name" value="PKS_KR"/>
    <property type="match status" value="1"/>
</dbReference>
<keyword evidence="1" id="KW-0596">Phosphopantetheine</keyword>
<dbReference type="STRING" id="404380.Gbem_2105"/>
<dbReference type="HOGENOM" id="CLU_000022_30_2_7"/>
<dbReference type="eggNOG" id="COG0236">
    <property type="taxonomic scope" value="Bacteria"/>
</dbReference>
<dbReference type="EMBL" id="CP001124">
    <property type="protein sequence ID" value="ACH39118.1"/>
    <property type="molecule type" value="Genomic_DNA"/>
</dbReference>
<evidence type="ECO:0000256" key="2">
    <source>
        <dbReference type="ARBA" id="ARBA00022553"/>
    </source>
</evidence>
<dbReference type="PROSITE" id="PS52004">
    <property type="entry name" value="KS3_2"/>
    <property type="match status" value="1"/>
</dbReference>
<dbReference type="OrthoDB" id="5476655at2"/>
<feature type="domain" description="Carrier" evidence="6">
    <location>
        <begin position="1339"/>
        <end position="1419"/>
    </location>
</feature>
<evidence type="ECO:0000259" key="6">
    <source>
        <dbReference type="PROSITE" id="PS50075"/>
    </source>
</evidence>
<dbReference type="PANTHER" id="PTHR43074:SF1">
    <property type="entry name" value="BETA-KETOACYL SYNTHASE FAMILY PROTEIN-RELATED"/>
    <property type="match status" value="1"/>
</dbReference>
<dbReference type="Gene3D" id="3.40.47.10">
    <property type="match status" value="1"/>
</dbReference>
<evidence type="ECO:0000313" key="11">
    <source>
        <dbReference type="Proteomes" id="UP000008825"/>
    </source>
</evidence>
<evidence type="ECO:0000256" key="5">
    <source>
        <dbReference type="SAM" id="MobiDB-lite"/>
    </source>
</evidence>
<feature type="domain" description="Carrier" evidence="6">
    <location>
        <begin position="1551"/>
        <end position="1631"/>
    </location>
</feature>
<feature type="domain" description="Carrier" evidence="6">
    <location>
        <begin position="1226"/>
        <end position="1306"/>
    </location>
</feature>
<dbReference type="SUPFAM" id="SSF52151">
    <property type="entry name" value="FabD/lysophospholipase-like"/>
    <property type="match status" value="1"/>
</dbReference>
<dbReference type="InterPro" id="IPR014031">
    <property type="entry name" value="Ketoacyl_synth_C"/>
</dbReference>
<sequence>MKTDDLKPAASSNGTQLAIIGIGCLFPKAEDRDAYWANIADGIDAITEVPETHWPVDAYYDENQKSPDRTYGRRGGFLSPVDFNPMEFNIPPNVLEAIDTSQLLGLVAAGQALKDAGYGPDRSFDKSRASVIIGVTGTLELVIPLGARLGHPIWRSALKDAGVDEATANDVVERISDSYVPWQENSFPGLLGNVVAGRISKQYDLGGTNCVVDAACASSFSALHLASMELASGKSDIVVTGGIDTFNDIFMYMCFSKTPALSPSGNAKPFDVSADGTILGEGLGLVVIKRLADAERDGDRIYAVVRGVGSSSDGKGDAIYAPSATGQKNALLNAYKNADVTPQSIGLIEAHGTGTKVGDAVEVSALRDVYGESKLPWCCLGSVKSQIGHTKAAAGSAGLIKAALALHHKVIPPTIKVQTPQKEVVGEKSPFYLAKEKRPWFPRADVPRRAAVSAFGFGGSNFHVVLEEYQADKKAADWDGNTQILAFSGADAASLAAGLDRVPAAAAWSAVRELAFQTRASFDAMGTLRLALVIERGKTNVASLVKNAKSMLEKNSKSAWQTPDGAFFGCGAAGKLGVLFPGQGSQYTGMLNDLACRFPQLLDAVTAANDGFTSAGGRRLSDLIYPPSAFDDTTRNSQEEALRATQAAQPAIGAVSLGALRLLQSFGLDPEGVAGHSYGELTALCAAGRLDESALHALSRLRGELMGAGKGDKGSMLAVSAPLAKIAEVVAAEKLDLVIANKNAPSQAVLSGASAEIKRAVEIFKGRGLTCKELPVAAAFHSALVSDAATPFLAALAKIEMPKAKIPVYANTTAAVYPADPAAAKAQLASQLAMPVDFVAEIEAMYAAGITSFVEVGPGNRLTGLVQAILADRPHAAVALDSSSGKRAGIADLGRTLAQLAVLGFGVKLATWDEGYRPAPAGKKPLLSIPICGANYSKPKPKKPPVQPKPAAVAAPAAPQAAPVAMNAPAAQQPAYQAAPASPREASFQAAPAAAAPQAALGESLRLAREGMAVLQRMQEDTAQLHRRFLEGQETATRTFQTLLQQQQQLILGTNLSPAAVAPATVPVQAQAPSYVAPATMAAPAAPAVSAPVAKAAPVAAAPAVAPAPVPAAAAAPASAAADSARITQVLLAVIAEKTGYPVEMLELDMGMDSDLGIDSIKRVEILSTLQERLPGTPVIGPEHLGTLRTLGDIAGHLCASTGSAAPAAAAVPAATAAPAAATSELAAEQITSTLLAVVAEKTGYPVEMLEFDMGMDSDLGIDSIKRVEILSTLQERLPGSPAIGPEHLGTLRTLGDIAGFLSACSASAAPASAGGQAPDGASPLAAPAQLATPQTAAIAAGEVTSTLLAVVAEKTGYPVEMLELDMGMDSDLGIDSIKRVEILSTLQERLPGTPAIGPEHLGTLRTLGDIASFLAAGSASAALAGEGGQAPDGASPLAAAVPAEEITATLLSVVAEKTGYPVEMLELEMGMDSDLGIDSIKRVEILSTLQERLPGTPAIGPEHLGTLRTLGDIASFLAAGSASAAPASEGGHGEGGQAPDGASPLAAASSDPARIMQTLLEVVADKTGYPVEMLEPGMGMDSDLGIDSIKRVEILSTLQERLPETPSIGPEHLGTLRTLGDIASFLSAGSASAAPASEGGQAPGGASPLAAPASASAQPVAAPAYEASQAVAAEPVPAPAQAIQRSSVTAVELAADDEGEAIVLANDGEIWVTDDGSAFASELCSILLEHGCTVRKVNAAQAQQTAPAGKLSGLVICAPTAGTDDLFLENAFQLVKNAAGALNESANAEGAVCVTVSRLDGAFGFGSGKSIKDALSGGLAGLAKTAALEWPEVSCKAIDLGEFPHAAAAASAVAIEMLRRGPVEVGLSSKGRFALQTVVLPSAPAPAEPAIKAGDVVVITGGGRGVTAVSALALAKEYKPFLVLLGRSSEPEDEPAWLAGVSEEAEIKRAIMQNAVGKLHPREIEERYRAVMAGRELSDTLQKISATGAEAIYRSVDIRDRSAMELLLGEIRRAHGPIRGVVHGAGVLADRLIVDKTPEQFEQVYSTKVEGLRALLHATRNDELRFIALFSSSTGRFGRVGQVDYAVANEILNKVAQAEARRRGGCRSVSINWGPWDGGMVTPALKKVFAAEGIGVIDLTEGGDFLAREISAAGAPVEIVAIAQLPEQKGAAAPASSAAKPENLSEAFALTLTVPEFPFLRSHVLDGKAVVPMAVIVEWLAHGALHGNPGFRFHGFNDLRICKGVVFEDNTSFPLSVLAGRAVKKESFWLVPVELSSPGVNGRTILHARAQIVLATKHVEGIRSITEIPATAYAPHDGVIYNNERLFHGPDLHGIEHVDGCSAKGIAASVKGAPAPGKWIRRPLRSAWLTDPLVVDSAFQMMILWSFERFGAGSLPCFAGRYRQFQESFPKEGAQVVIRVTSENPRGASADMEFLDRNTGKLVARLEGYECVIDPSLKQAFQRNKLRTVSVALGAA</sequence>
<organism evidence="10 11">
    <name type="scientific">Citrifermentans bemidjiense (strain ATCC BAA-1014 / DSM 16622 / JCM 12645 / Bem)</name>
    <name type="common">Geobacter bemidjiensis</name>
    <dbReference type="NCBI Taxonomy" id="404380"/>
    <lineage>
        <taxon>Bacteria</taxon>
        <taxon>Pseudomonadati</taxon>
        <taxon>Thermodesulfobacteriota</taxon>
        <taxon>Desulfuromonadia</taxon>
        <taxon>Geobacterales</taxon>
        <taxon>Geobacteraceae</taxon>
        <taxon>Citrifermentans</taxon>
    </lineage>
</organism>
<feature type="region of interest" description="Disordered" evidence="5">
    <location>
        <begin position="1525"/>
        <end position="1549"/>
    </location>
</feature>
<feature type="region of interest" description="Disordered" evidence="5">
    <location>
        <begin position="1634"/>
        <end position="1653"/>
    </location>
</feature>
<dbReference type="Pfam" id="PF00698">
    <property type="entry name" value="Acyl_transf_1"/>
    <property type="match status" value="1"/>
</dbReference>
<dbReference type="Gene3D" id="3.10.129.110">
    <property type="entry name" value="Polyketide synthase dehydratase"/>
    <property type="match status" value="1"/>
</dbReference>
<dbReference type="SUPFAM" id="SSF51735">
    <property type="entry name" value="NAD(P)-binding Rossmann-fold domains"/>
    <property type="match status" value="2"/>
</dbReference>
<dbReference type="InterPro" id="IPR020841">
    <property type="entry name" value="PKS_Beta-ketoAc_synthase_dom"/>
</dbReference>
<feature type="region of interest" description="C-terminal hotdog fold" evidence="4">
    <location>
        <begin position="2313"/>
        <end position="2461"/>
    </location>
</feature>
<dbReference type="SMART" id="SM00825">
    <property type="entry name" value="PKS_KS"/>
    <property type="match status" value="1"/>
</dbReference>
<dbReference type="InterPro" id="IPR057326">
    <property type="entry name" value="KR_dom"/>
</dbReference>
<dbReference type="PROSITE" id="PS52019">
    <property type="entry name" value="PKS_MFAS_DH"/>
    <property type="match status" value="1"/>
</dbReference>
<dbReference type="InterPro" id="IPR018201">
    <property type="entry name" value="Ketoacyl_synth_AS"/>
</dbReference>
<dbReference type="InterPro" id="IPR001478">
    <property type="entry name" value="PDZ"/>
</dbReference>
<dbReference type="Pfam" id="PF16197">
    <property type="entry name" value="KAsynt_C_assoc"/>
    <property type="match status" value="1"/>
</dbReference>
<dbReference type="GO" id="GO:0004315">
    <property type="term" value="F:3-oxoacyl-[acyl-carrier-protein] synthase activity"/>
    <property type="evidence" value="ECO:0007669"/>
    <property type="project" value="InterPro"/>
</dbReference>
<evidence type="ECO:0000313" key="10">
    <source>
        <dbReference type="EMBL" id="ACH39118.1"/>
    </source>
</evidence>
<dbReference type="InterPro" id="IPR052568">
    <property type="entry name" value="PKS-FAS_Synthase"/>
</dbReference>
<dbReference type="InterPro" id="IPR049900">
    <property type="entry name" value="PKS_mFAS_DH"/>
</dbReference>
<feature type="region of interest" description="N-terminal hotdog fold" evidence="4">
    <location>
        <begin position="2167"/>
        <end position="2300"/>
    </location>
</feature>
<dbReference type="SUPFAM" id="SSF53901">
    <property type="entry name" value="Thiolase-like"/>
    <property type="match status" value="1"/>
</dbReference>
<dbReference type="InterPro" id="IPR036736">
    <property type="entry name" value="ACP-like_sf"/>
</dbReference>
<feature type="active site" description="Proton acceptor; for dehydratase activity" evidence="4">
    <location>
        <position position="2204"/>
    </location>
</feature>
<feature type="active site" description="Proton donor; for dehydratase activity" evidence="4">
    <location>
        <position position="2377"/>
    </location>
</feature>
<keyword evidence="11" id="KW-1185">Reference proteome</keyword>
<dbReference type="Pfam" id="PF08659">
    <property type="entry name" value="KR"/>
    <property type="match status" value="1"/>
</dbReference>
<dbReference type="InterPro" id="IPR013968">
    <property type="entry name" value="PKS_KR"/>
</dbReference>